<accession>A0A2S4W6S3</accession>
<comment type="caution">
    <text evidence="2">The sequence shown here is derived from an EMBL/GenBank/DDBJ whole genome shotgun (WGS) entry which is preliminary data.</text>
</comment>
<evidence type="ECO:0000256" key="1">
    <source>
        <dbReference type="SAM" id="MobiDB-lite"/>
    </source>
</evidence>
<dbReference type="PANTHER" id="PTHR33069">
    <property type="entry name" value="CHROMOSOME 7, WHOLE GENOME SHOTGUN SEQUENCE-RELATED"/>
    <property type="match status" value="1"/>
</dbReference>
<evidence type="ECO:0000313" key="2">
    <source>
        <dbReference type="EMBL" id="POW17482.1"/>
    </source>
</evidence>
<feature type="compositionally biased region" description="Low complexity" evidence="1">
    <location>
        <begin position="33"/>
        <end position="48"/>
    </location>
</feature>
<dbReference type="AlphaFoldDB" id="A0A2S4W6S3"/>
<sequence length="392" mass="45620">MAGSTKKDKKAIDNKPRYRIIEGFERMSAKCEPSSSASRSPSPARNASVDPLNLKRDLLVQIESSLLSQLRQHIITLNELLKPADLLHKPTRKLKLISEIQSELDGTLDQIYSATSNILPSSTQASPAGNYDQHLNELKTFRLDRLHYHLTISFLEEISTFTTMNYDMNDDVFWARQHVIEATDTLFETIERVINWLKGSELDNIQVAWTDQRPGNQDMLNQYLSFSNQRSGSHNQRQLEPFAEQMFKLAKLVIPIIKLYRLFVNKLSERGMNRKQLPKFTMMRTHQLRTIDQLPEDVNNILWNLWGVLRDSNPTEEQSTYRILSRTIQSLDNKFKDPLLLILIYFLPIVPDTDGFPTRQYFNEWFATWKTLFTIAISNFLRAVPPFMYHPL</sequence>
<keyword evidence="3" id="KW-1185">Reference proteome</keyword>
<dbReference type="VEuPathDB" id="FungiDB:PSHT_06366"/>
<gene>
    <name evidence="2" type="ORF">PSHT_06366</name>
</gene>
<dbReference type="PANTHER" id="PTHR33069:SF3">
    <property type="entry name" value="DYNEIN HEAVY CHAIN TAIL DOMAIN-CONTAINING PROTEIN"/>
    <property type="match status" value="1"/>
</dbReference>
<reference evidence="2 3" key="1">
    <citation type="submission" date="2017-12" db="EMBL/GenBank/DDBJ databases">
        <title>Gene loss provides genomic basis for host adaptation in cereal stripe rust fungi.</title>
        <authorList>
            <person name="Xia C."/>
        </authorList>
    </citation>
    <scope>NUCLEOTIDE SEQUENCE [LARGE SCALE GENOMIC DNA]</scope>
    <source>
        <strain evidence="2 3">93TX-2</strain>
    </source>
</reference>
<proteinExistence type="predicted"/>
<dbReference type="Proteomes" id="UP000238274">
    <property type="component" value="Unassembled WGS sequence"/>
</dbReference>
<dbReference type="EMBL" id="PKSM01000074">
    <property type="protein sequence ID" value="POW17482.1"/>
    <property type="molecule type" value="Genomic_DNA"/>
</dbReference>
<organism evidence="2 3">
    <name type="scientific">Puccinia striiformis</name>
    <dbReference type="NCBI Taxonomy" id="27350"/>
    <lineage>
        <taxon>Eukaryota</taxon>
        <taxon>Fungi</taxon>
        <taxon>Dikarya</taxon>
        <taxon>Basidiomycota</taxon>
        <taxon>Pucciniomycotina</taxon>
        <taxon>Pucciniomycetes</taxon>
        <taxon>Pucciniales</taxon>
        <taxon>Pucciniaceae</taxon>
        <taxon>Puccinia</taxon>
    </lineage>
</organism>
<protein>
    <submittedName>
        <fullName evidence="2">Uncharacterized protein</fullName>
    </submittedName>
</protein>
<name>A0A2S4W6S3_9BASI</name>
<reference evidence="3" key="3">
    <citation type="journal article" date="2018" name="Mol. Plant Microbe Interact.">
        <title>Genome sequence resources for the wheat stripe rust pathogen (Puccinia striiformis f. sp. tritici) and the barley stripe rust pathogen (Puccinia striiformis f. sp. hordei).</title>
        <authorList>
            <person name="Xia C."/>
            <person name="Wang M."/>
            <person name="Yin C."/>
            <person name="Cornejo O.E."/>
            <person name="Hulbert S.H."/>
            <person name="Chen X."/>
        </authorList>
    </citation>
    <scope>NUCLEOTIDE SEQUENCE [LARGE SCALE GENOMIC DNA]</scope>
    <source>
        <strain evidence="3">93TX-2</strain>
    </source>
</reference>
<evidence type="ECO:0000313" key="3">
    <source>
        <dbReference type="Proteomes" id="UP000238274"/>
    </source>
</evidence>
<reference evidence="3" key="2">
    <citation type="journal article" date="2018" name="BMC Genomics">
        <title>Genomic insights into host adaptation between the wheat stripe rust pathogen (Puccinia striiformis f. sp. tritici) and the barley stripe rust pathogen (Puccinia striiformis f. sp. hordei).</title>
        <authorList>
            <person name="Xia C."/>
            <person name="Wang M."/>
            <person name="Yin C."/>
            <person name="Cornejo O.E."/>
            <person name="Hulbert S.H."/>
            <person name="Chen X."/>
        </authorList>
    </citation>
    <scope>NUCLEOTIDE SEQUENCE [LARGE SCALE GENOMIC DNA]</scope>
    <source>
        <strain evidence="3">93TX-2</strain>
    </source>
</reference>
<dbReference type="VEuPathDB" id="FungiDB:PSTT_15413"/>
<dbReference type="VEuPathDB" id="FungiDB:PSTT_15410"/>
<feature type="region of interest" description="Disordered" evidence="1">
    <location>
        <begin position="24"/>
        <end position="48"/>
    </location>
</feature>